<gene>
    <name evidence="2" type="ORF">GF339_18505</name>
</gene>
<dbReference type="PROSITE" id="PS51257">
    <property type="entry name" value="PROKAR_LIPOPROTEIN"/>
    <property type="match status" value="1"/>
</dbReference>
<evidence type="ECO:0000256" key="1">
    <source>
        <dbReference type="SAM" id="SignalP"/>
    </source>
</evidence>
<keyword evidence="1" id="KW-0732">Signal</keyword>
<protein>
    <recommendedName>
        <fullName evidence="4">FlgO domain-containing protein</fullName>
    </recommendedName>
</protein>
<dbReference type="Pfam" id="PF03783">
    <property type="entry name" value="CsgG"/>
    <property type="match status" value="1"/>
</dbReference>
<comment type="caution">
    <text evidence="2">The sequence shown here is derived from an EMBL/GenBank/DDBJ whole genome shotgun (WGS) entry which is preliminary data.</text>
</comment>
<dbReference type="GO" id="GO:0030288">
    <property type="term" value="C:outer membrane-bounded periplasmic space"/>
    <property type="evidence" value="ECO:0007669"/>
    <property type="project" value="InterPro"/>
</dbReference>
<dbReference type="InterPro" id="IPR005534">
    <property type="entry name" value="Curli_assmbl/transp-comp_CsgG"/>
</dbReference>
<dbReference type="Gene3D" id="3.40.50.10610">
    <property type="entry name" value="ABC-type transport auxiliary lipoprotein component"/>
    <property type="match status" value="1"/>
</dbReference>
<feature type="chain" id="PRO_5039660418" description="FlgO domain-containing protein" evidence="1">
    <location>
        <begin position="23"/>
        <end position="213"/>
    </location>
</feature>
<organism evidence="2 3">
    <name type="scientific">candidate division KSB3 bacterium</name>
    <dbReference type="NCBI Taxonomy" id="2044937"/>
    <lineage>
        <taxon>Bacteria</taxon>
        <taxon>candidate division KSB3</taxon>
    </lineage>
</organism>
<reference evidence="2" key="1">
    <citation type="submission" date="2019-11" db="EMBL/GenBank/DDBJ databases">
        <title>Microbial mats filling the niche in hypersaline microbial mats.</title>
        <authorList>
            <person name="Wong H.L."/>
            <person name="Macleod F.I."/>
            <person name="White R.A. III"/>
            <person name="Burns B.P."/>
        </authorList>
    </citation>
    <scope>NUCLEOTIDE SEQUENCE</scope>
    <source>
        <strain evidence="2">Rbin_158</strain>
    </source>
</reference>
<evidence type="ECO:0000313" key="2">
    <source>
        <dbReference type="EMBL" id="MBD3326582.1"/>
    </source>
</evidence>
<feature type="signal peptide" evidence="1">
    <location>
        <begin position="1"/>
        <end position="22"/>
    </location>
</feature>
<dbReference type="AlphaFoldDB" id="A0A9D5JYG3"/>
<name>A0A9D5JYG3_9BACT</name>
<sequence length="213" mass="23604">MTMKTTRYPVVLLSLLSSLVIAGCAVTSREETPIPSSAKRIAVLSFPDQSRYTYGRLRYDGTEFMEQALRQTGQVQVIPREQWESQLGETQMSESPAIDDIQRAAALGKQIGADVVIIGVITQFHTDHEEMDSRLLTPRYEYNATARVRARVIDVAQAKILATESILGSAQTIARHVLSEGPVSVDSVHERTLLNQSVKNATKRLAPKLVKQL</sequence>
<accession>A0A9D5JYG3</accession>
<evidence type="ECO:0000313" key="3">
    <source>
        <dbReference type="Proteomes" id="UP000649604"/>
    </source>
</evidence>
<proteinExistence type="predicted"/>
<evidence type="ECO:0008006" key="4">
    <source>
        <dbReference type="Google" id="ProtNLM"/>
    </source>
</evidence>
<dbReference type="EMBL" id="WJJP01000603">
    <property type="protein sequence ID" value="MBD3326582.1"/>
    <property type="molecule type" value="Genomic_DNA"/>
</dbReference>
<dbReference type="Proteomes" id="UP000649604">
    <property type="component" value="Unassembled WGS sequence"/>
</dbReference>